<feature type="binding site" evidence="4">
    <location>
        <position position="257"/>
    </location>
    <ligand>
        <name>NAD(+)</name>
        <dbReference type="ChEBI" id="CHEBI:57540"/>
    </ligand>
</feature>
<dbReference type="RefSeq" id="WP_048703280.1">
    <property type="nucleotide sequence ID" value="NZ_CP012034.1"/>
</dbReference>
<evidence type="ECO:0000256" key="2">
    <source>
        <dbReference type="ARBA" id="ARBA00022630"/>
    </source>
</evidence>
<accession>A0A0H4QYS7</accession>
<protein>
    <submittedName>
        <fullName evidence="8">Glutathione reductase</fullName>
    </submittedName>
</protein>
<evidence type="ECO:0000313" key="9">
    <source>
        <dbReference type="Proteomes" id="UP000036106"/>
    </source>
</evidence>
<evidence type="ECO:0000259" key="7">
    <source>
        <dbReference type="Pfam" id="PF07992"/>
    </source>
</evidence>
<reference evidence="9" key="1">
    <citation type="submission" date="2015-07" db="EMBL/GenBank/DDBJ databases">
        <title>Lactobacillus ginsenosidimutans/EMML 3141/ whole genome sequencing.</title>
        <authorList>
            <person name="Kim M.K."/>
            <person name="Im W.-T."/>
            <person name="Srinivasan S."/>
            <person name="Lee J.-J."/>
        </authorList>
    </citation>
    <scope>NUCLEOTIDE SEQUENCE [LARGE SCALE GENOMIC DNA]</scope>
    <source>
        <strain evidence="9">EMML 3041</strain>
    </source>
</reference>
<dbReference type="GO" id="GO:0016491">
    <property type="term" value="F:oxidoreductase activity"/>
    <property type="evidence" value="ECO:0007669"/>
    <property type="project" value="InterPro"/>
</dbReference>
<feature type="disulfide bond" description="Redox-active" evidence="5">
    <location>
        <begin position="41"/>
        <end position="46"/>
    </location>
</feature>
<dbReference type="PANTHER" id="PTHR43014:SF5">
    <property type="entry name" value="GLUTATHIONE REDUCTASE (NADPH)"/>
    <property type="match status" value="1"/>
</dbReference>
<dbReference type="STRING" id="1007676.ABM34_03145"/>
<organism evidence="8 9">
    <name type="scientific">Companilactobacillus ginsenosidimutans</name>
    <dbReference type="NCBI Taxonomy" id="1007676"/>
    <lineage>
        <taxon>Bacteria</taxon>
        <taxon>Bacillati</taxon>
        <taxon>Bacillota</taxon>
        <taxon>Bacilli</taxon>
        <taxon>Lactobacillales</taxon>
        <taxon>Lactobacillaceae</taxon>
        <taxon>Companilactobacillus</taxon>
    </lineage>
</organism>
<dbReference type="InterPro" id="IPR023753">
    <property type="entry name" value="FAD/NAD-binding_dom"/>
</dbReference>
<feature type="binding site" evidence="4">
    <location>
        <begin position="171"/>
        <end position="178"/>
    </location>
    <ligand>
        <name>NAD(+)</name>
        <dbReference type="ChEBI" id="CHEBI:57540"/>
    </ligand>
</feature>
<dbReference type="InterPro" id="IPR016156">
    <property type="entry name" value="FAD/NAD-linked_Rdtase_dimer_sf"/>
</dbReference>
<dbReference type="GO" id="GO:0000166">
    <property type="term" value="F:nucleotide binding"/>
    <property type="evidence" value="ECO:0007669"/>
    <property type="project" value="UniProtKB-KW"/>
</dbReference>
<dbReference type="Pfam" id="PF07992">
    <property type="entry name" value="Pyr_redox_2"/>
    <property type="match status" value="1"/>
</dbReference>
<dbReference type="InterPro" id="IPR001100">
    <property type="entry name" value="Pyr_nuc-diS_OxRdtase"/>
</dbReference>
<comment type="cofactor">
    <cofactor evidence="4">
        <name>FAD</name>
        <dbReference type="ChEBI" id="CHEBI:57692"/>
    </cofactor>
    <text evidence="4">Binds 1 FAD per subunit.</text>
</comment>
<dbReference type="PRINTS" id="PR00368">
    <property type="entry name" value="FADPNR"/>
</dbReference>
<dbReference type="OrthoDB" id="9800167at2"/>
<dbReference type="SUPFAM" id="SSF55424">
    <property type="entry name" value="FAD/NAD-linked reductases, dimerisation (C-terminal) domain"/>
    <property type="match status" value="1"/>
</dbReference>
<dbReference type="Gene3D" id="3.30.390.30">
    <property type="match status" value="1"/>
</dbReference>
<dbReference type="InterPro" id="IPR004099">
    <property type="entry name" value="Pyr_nucl-diS_OxRdtase_dimer"/>
</dbReference>
<feature type="binding site" evidence="4">
    <location>
        <position position="50"/>
    </location>
    <ligand>
        <name>FAD</name>
        <dbReference type="ChEBI" id="CHEBI:57692"/>
    </ligand>
</feature>
<dbReference type="PANTHER" id="PTHR43014">
    <property type="entry name" value="MERCURIC REDUCTASE"/>
    <property type="match status" value="1"/>
</dbReference>
<keyword evidence="3 4" id="KW-0274">FAD</keyword>
<dbReference type="AlphaFoldDB" id="A0A0H4QYS7"/>
<evidence type="ECO:0000256" key="1">
    <source>
        <dbReference type="ARBA" id="ARBA00007532"/>
    </source>
</evidence>
<name>A0A0H4QYS7_9LACO</name>
<keyword evidence="9" id="KW-1185">Reference proteome</keyword>
<dbReference type="PRINTS" id="PR00411">
    <property type="entry name" value="PNDRDTASEI"/>
</dbReference>
<dbReference type="KEGG" id="lgn:ABM34_03145"/>
<evidence type="ECO:0000256" key="5">
    <source>
        <dbReference type="PIRSR" id="PIRSR000350-4"/>
    </source>
</evidence>
<dbReference type="InterPro" id="IPR036188">
    <property type="entry name" value="FAD/NAD-bd_sf"/>
</dbReference>
<keyword evidence="4" id="KW-0547">Nucleotide-binding</keyword>
<evidence type="ECO:0000256" key="4">
    <source>
        <dbReference type="PIRSR" id="PIRSR000350-3"/>
    </source>
</evidence>
<feature type="binding site" evidence="4">
    <location>
        <position position="297"/>
    </location>
    <ligand>
        <name>FAD</name>
        <dbReference type="ChEBI" id="CHEBI:57692"/>
    </ligand>
</feature>
<comment type="similarity">
    <text evidence="1">Belongs to the class-I pyridine nucleotide-disulfide oxidoreductase family.</text>
</comment>
<evidence type="ECO:0000313" key="8">
    <source>
        <dbReference type="EMBL" id="AKP66650.1"/>
    </source>
</evidence>
<dbReference type="SUPFAM" id="SSF51905">
    <property type="entry name" value="FAD/NAD(P)-binding domain"/>
    <property type="match status" value="1"/>
</dbReference>
<dbReference type="PIRSF" id="PIRSF000350">
    <property type="entry name" value="Mercury_reductase_MerA"/>
    <property type="match status" value="1"/>
</dbReference>
<feature type="domain" description="FAD/NAD(P)-binding" evidence="7">
    <location>
        <begin position="4"/>
        <end position="311"/>
    </location>
</feature>
<dbReference type="Gene3D" id="3.50.50.60">
    <property type="entry name" value="FAD/NAD(P)-binding domain"/>
    <property type="match status" value="2"/>
</dbReference>
<keyword evidence="2" id="KW-0285">Flavoprotein</keyword>
<keyword evidence="4" id="KW-0520">NAD</keyword>
<evidence type="ECO:0000259" key="6">
    <source>
        <dbReference type="Pfam" id="PF02852"/>
    </source>
</evidence>
<gene>
    <name evidence="8" type="ORF">ABM34_03145</name>
</gene>
<proteinExistence type="inferred from homology"/>
<dbReference type="PATRIC" id="fig|1007676.4.peg.651"/>
<dbReference type="Pfam" id="PF02852">
    <property type="entry name" value="Pyr_redox_dim"/>
    <property type="match status" value="1"/>
</dbReference>
<dbReference type="Proteomes" id="UP000036106">
    <property type="component" value="Chromosome"/>
</dbReference>
<sequence length="442" mass="48450">MKNYDVIVIGGGPAGLAAAYNVKSAGKSVAIFENDLWGGTCPNRGCDPKKMLLSGVEARDRIAQLKGNGFSDVPFMNWSEIEAFKESYTSKIPAGSKGGLDSAGIDNYHGKVEFTSKNELKFEDEIFTADKFILATGQHPSILNIPGSDNMITSNEFLSLKQMPKKITFIGAGYIAFELANIANATGAEVHLVHHNDRPLKAFDGEFVNDMVEQMKSRGIKFHFNIDTKEIKKSEAGFELISDSYKLNSDLIVCATGRIPSVEGLNLSAAGVEYSRKGIKVNGHLQTTNQNVFAIGDVVDRPQPKLTPVAGFDANYVTDYIDKKTTDPIQYPSIPTLVYGSPKMARVGITTSEAEANPDQYRIVSSNLTSWYTYYRIHEPIAKAKIIFDKTNQVVGATVLTEQADELINLLTLVIDKKIANAEYSKLIMGYPTVASDLEYLI</sequence>
<feature type="domain" description="Pyridine nucleotide-disulphide oxidoreductase dimerisation" evidence="6">
    <location>
        <begin position="334"/>
        <end position="437"/>
    </location>
</feature>
<dbReference type="EMBL" id="CP012034">
    <property type="protein sequence ID" value="AKP66650.1"/>
    <property type="molecule type" value="Genomic_DNA"/>
</dbReference>
<evidence type="ECO:0000256" key="3">
    <source>
        <dbReference type="ARBA" id="ARBA00022827"/>
    </source>
</evidence>